<comment type="caution">
    <text evidence="2">The sequence shown here is derived from an EMBL/GenBank/DDBJ whole genome shotgun (WGS) entry which is preliminary data.</text>
</comment>
<dbReference type="EMBL" id="JBEVYD010000004">
    <property type="protein sequence ID" value="KAL3233575.1"/>
    <property type="molecule type" value="Genomic_DNA"/>
</dbReference>
<reference evidence="2 3" key="1">
    <citation type="submission" date="2024-05" db="EMBL/GenBank/DDBJ databases">
        <title>Long read based assembly of the Candida bracarensis genome reveals expanded adhesin content.</title>
        <authorList>
            <person name="Marcet-Houben M."/>
            <person name="Ksiezopolska E."/>
            <person name="Gabaldon T."/>
        </authorList>
    </citation>
    <scope>NUCLEOTIDE SEQUENCE [LARGE SCALE GENOMIC DNA]</scope>
    <source>
        <strain evidence="2 3">CBM6</strain>
    </source>
</reference>
<keyword evidence="3" id="KW-1185">Reference proteome</keyword>
<name>A0ABR4NXF7_9SACH</name>
<feature type="region of interest" description="Disordered" evidence="1">
    <location>
        <begin position="80"/>
        <end position="121"/>
    </location>
</feature>
<proteinExistence type="predicted"/>
<feature type="compositionally biased region" description="Low complexity" evidence="1">
    <location>
        <begin position="86"/>
        <end position="99"/>
    </location>
</feature>
<protein>
    <submittedName>
        <fullName evidence="2">Protein STD1</fullName>
    </submittedName>
</protein>
<feature type="region of interest" description="Disordered" evidence="1">
    <location>
        <begin position="29"/>
        <end position="62"/>
    </location>
</feature>
<feature type="compositionally biased region" description="Low complexity" evidence="1">
    <location>
        <begin position="110"/>
        <end position="121"/>
    </location>
</feature>
<dbReference type="Proteomes" id="UP001623330">
    <property type="component" value="Unassembled WGS sequence"/>
</dbReference>
<evidence type="ECO:0000256" key="1">
    <source>
        <dbReference type="SAM" id="MobiDB-lite"/>
    </source>
</evidence>
<organism evidence="2 3">
    <name type="scientific">Nakaseomyces bracarensis</name>
    <dbReference type="NCBI Taxonomy" id="273131"/>
    <lineage>
        <taxon>Eukaryota</taxon>
        <taxon>Fungi</taxon>
        <taxon>Dikarya</taxon>
        <taxon>Ascomycota</taxon>
        <taxon>Saccharomycotina</taxon>
        <taxon>Saccharomycetes</taxon>
        <taxon>Saccharomycetales</taxon>
        <taxon>Saccharomycetaceae</taxon>
        <taxon>Nakaseomyces</taxon>
    </lineage>
</organism>
<gene>
    <name evidence="2" type="ORF">RNJ44_03615</name>
</gene>
<dbReference type="Pfam" id="PF17235">
    <property type="entry name" value="STD1"/>
    <property type="match status" value="1"/>
</dbReference>
<evidence type="ECO:0000313" key="3">
    <source>
        <dbReference type="Proteomes" id="UP001623330"/>
    </source>
</evidence>
<evidence type="ECO:0000313" key="2">
    <source>
        <dbReference type="EMBL" id="KAL3233575.1"/>
    </source>
</evidence>
<sequence>MFVSPPPATTTKQVFPTKLSKRLTAIPENNSVSCSLDTHSSEMDVDMDDHDGQKPRNDFVSAPPEYADRARLEIRKRLLPNGSTVPGSGAPSIASHSSSNKYLHRRVGSKSHSSLSDSQSMFSDNASSYQSSIFSQPSTVFSQSTAGTSGSTHDFMFPPPTKIVTQLSLEDALPKNFYDMYSPEILTDPTNLLCNGRPKFTKRELLDWDLNDIRSLLIVEKLRPEWGSQLPEVITSNPNLPKFRLILLPLNACDETIIQTLVNSDLYLEASLDFEFKLTSAKYTVAAARKRHEQLLGYHEDIMQLTKPEWRNIIENYLLNIAVEAQCRSDFKQRCSEFKKWKLQQANLKRPDMPPPSMVPVNNTKSSGSLLKRALMKNLQLKNLKNENTQDPSMAGPTNGLINGKVSLTKEEKAQIWTQCQSQVYQRLGLDWKPDSMQ</sequence>
<accession>A0ABR4NXF7</accession>
<dbReference type="InterPro" id="IPR035189">
    <property type="entry name" value="Std1/Mth1"/>
</dbReference>
<feature type="compositionally biased region" description="Polar residues" evidence="1">
    <location>
        <begin position="29"/>
        <end position="38"/>
    </location>
</feature>